<evidence type="ECO:0000313" key="3">
    <source>
        <dbReference type="Proteomes" id="UP000215127"/>
    </source>
</evidence>
<feature type="signal peptide" evidence="1">
    <location>
        <begin position="1"/>
        <end position="19"/>
    </location>
</feature>
<dbReference type="AlphaFoldDB" id="A0A1X7RQL5"/>
<evidence type="ECO:0000256" key="1">
    <source>
        <dbReference type="SAM" id="SignalP"/>
    </source>
</evidence>
<evidence type="ECO:0008006" key="4">
    <source>
        <dbReference type="Google" id="ProtNLM"/>
    </source>
</evidence>
<feature type="chain" id="PRO_5012846906" description="CBM1 domain-containing protein" evidence="1">
    <location>
        <begin position="20"/>
        <end position="85"/>
    </location>
</feature>
<dbReference type="Proteomes" id="UP000215127">
    <property type="component" value="Chromosome 4"/>
</dbReference>
<keyword evidence="1" id="KW-0732">Signal</keyword>
<reference evidence="2 3" key="1">
    <citation type="submission" date="2016-06" db="EMBL/GenBank/DDBJ databases">
        <authorList>
            <person name="Kjaerup R.B."/>
            <person name="Dalgaard T.S."/>
            <person name="Juul-Madsen H.R."/>
        </authorList>
    </citation>
    <scope>NUCLEOTIDE SEQUENCE [LARGE SCALE GENOMIC DNA]</scope>
</reference>
<gene>
    <name evidence="2" type="ORF">ZT3D7_G4839</name>
</gene>
<evidence type="ECO:0000313" key="2">
    <source>
        <dbReference type="EMBL" id="SMQ49688.1"/>
    </source>
</evidence>
<dbReference type="EMBL" id="LT853695">
    <property type="protein sequence ID" value="SMQ49688.1"/>
    <property type="molecule type" value="Genomic_DNA"/>
</dbReference>
<proteinExistence type="predicted"/>
<accession>A0A1X7RQL5</accession>
<sequence length="85" mass="9148">MQLLLHLSAMLLMTSSAVAVLFCEVADKGDPDHGIGPNYPNGWCWTGEDEHGNPTPKTSCGDWGPCNDAGHWCTIDGENDEAKCD</sequence>
<name>A0A1X7RQL5_ZYMT9</name>
<protein>
    <recommendedName>
        <fullName evidence="4">CBM1 domain-containing protein</fullName>
    </recommendedName>
</protein>
<keyword evidence="3" id="KW-1185">Reference proteome</keyword>
<organism evidence="2 3">
    <name type="scientific">Zymoseptoria tritici (strain ST99CH_3D7)</name>
    <dbReference type="NCBI Taxonomy" id="1276538"/>
    <lineage>
        <taxon>Eukaryota</taxon>
        <taxon>Fungi</taxon>
        <taxon>Dikarya</taxon>
        <taxon>Ascomycota</taxon>
        <taxon>Pezizomycotina</taxon>
        <taxon>Dothideomycetes</taxon>
        <taxon>Dothideomycetidae</taxon>
        <taxon>Mycosphaerellales</taxon>
        <taxon>Mycosphaerellaceae</taxon>
        <taxon>Zymoseptoria</taxon>
    </lineage>
</organism>